<sequence>MCGVKFENPFGLASAPPTTSGPMCRRAFEQGWGFILTKTYGLDKDLVTNVSPRIVRGSTSGPIYGPNQGSFLNIELISEKSAAYWLQCIRELKRDFPTKIVVASIMCTFNQEDWVLLAKQSEDAGADILELNLSCPHGMGEKGNPE</sequence>
<dbReference type="Pfam" id="PF01180">
    <property type="entry name" value="DHO_dh"/>
    <property type="match status" value="1"/>
</dbReference>
<accession>A0AAN8IDE0</accession>
<keyword evidence="3" id="KW-0560">Oxidoreductase</keyword>
<comment type="caution">
    <text evidence="5">The sequence shown here is derived from an EMBL/GenBank/DDBJ whole genome shotgun (WGS) entry which is preliminary data.</text>
</comment>
<name>A0AAN8IDE0_TRICO</name>
<dbReference type="GO" id="GO:0017113">
    <property type="term" value="F:dihydropyrimidine dehydrogenase (NADP+) activity"/>
    <property type="evidence" value="ECO:0007669"/>
    <property type="project" value="UniProtKB-EC"/>
</dbReference>
<dbReference type="AlphaFoldDB" id="A0AAN8IDE0"/>
<dbReference type="InterPro" id="IPR013785">
    <property type="entry name" value="Aldolase_TIM"/>
</dbReference>
<evidence type="ECO:0000313" key="5">
    <source>
        <dbReference type="EMBL" id="KAK5970319.1"/>
    </source>
</evidence>
<dbReference type="InterPro" id="IPR005720">
    <property type="entry name" value="Dihydroorotate_DH_cat"/>
</dbReference>
<proteinExistence type="predicted"/>
<evidence type="ECO:0000256" key="3">
    <source>
        <dbReference type="ARBA" id="ARBA00023002"/>
    </source>
</evidence>
<dbReference type="GO" id="GO:0050661">
    <property type="term" value="F:NADP binding"/>
    <property type="evidence" value="ECO:0007669"/>
    <property type="project" value="TreeGrafter"/>
</dbReference>
<comment type="pathway">
    <text evidence="1">Amino-acid biosynthesis; beta-alanine biosynthesis.</text>
</comment>
<dbReference type="GO" id="GO:0006212">
    <property type="term" value="P:uracil catabolic process"/>
    <property type="evidence" value="ECO:0007669"/>
    <property type="project" value="TreeGrafter"/>
</dbReference>
<dbReference type="Gene3D" id="3.20.20.70">
    <property type="entry name" value="Aldolase class I"/>
    <property type="match status" value="1"/>
</dbReference>
<dbReference type="SUPFAM" id="SSF51395">
    <property type="entry name" value="FMN-linked oxidoreductases"/>
    <property type="match status" value="1"/>
</dbReference>
<dbReference type="GO" id="GO:0002058">
    <property type="term" value="F:uracil binding"/>
    <property type="evidence" value="ECO:0007669"/>
    <property type="project" value="TreeGrafter"/>
</dbReference>
<organism evidence="5 6">
    <name type="scientific">Trichostrongylus colubriformis</name>
    <name type="common">Black scour worm</name>
    <dbReference type="NCBI Taxonomy" id="6319"/>
    <lineage>
        <taxon>Eukaryota</taxon>
        <taxon>Metazoa</taxon>
        <taxon>Ecdysozoa</taxon>
        <taxon>Nematoda</taxon>
        <taxon>Chromadorea</taxon>
        <taxon>Rhabditida</taxon>
        <taxon>Rhabditina</taxon>
        <taxon>Rhabditomorpha</taxon>
        <taxon>Strongyloidea</taxon>
        <taxon>Trichostrongylidae</taxon>
        <taxon>Trichostrongylus</taxon>
    </lineage>
</organism>
<evidence type="ECO:0000256" key="1">
    <source>
        <dbReference type="ARBA" id="ARBA00004668"/>
    </source>
</evidence>
<dbReference type="EC" id="1.3.1.2" evidence="2"/>
<reference evidence="5 6" key="1">
    <citation type="submission" date="2019-10" db="EMBL/GenBank/DDBJ databases">
        <title>Assembly and Annotation for the nematode Trichostrongylus colubriformis.</title>
        <authorList>
            <person name="Martin J."/>
        </authorList>
    </citation>
    <scope>NUCLEOTIDE SEQUENCE [LARGE SCALE GENOMIC DNA]</scope>
    <source>
        <strain evidence="5">G859</strain>
        <tissue evidence="5">Whole worm</tissue>
    </source>
</reference>
<dbReference type="GO" id="GO:0006210">
    <property type="term" value="P:thymine catabolic process"/>
    <property type="evidence" value="ECO:0007669"/>
    <property type="project" value="TreeGrafter"/>
</dbReference>
<protein>
    <recommendedName>
        <fullName evidence="2">dihydropyrimidine dehydrogenase (NADP(+))</fullName>
        <ecNumber evidence="2">1.3.1.2</ecNumber>
    </recommendedName>
</protein>
<evidence type="ECO:0000313" key="6">
    <source>
        <dbReference type="Proteomes" id="UP001331761"/>
    </source>
</evidence>
<feature type="domain" description="Dihydroorotate dehydrogenase catalytic" evidence="4">
    <location>
        <begin position="2"/>
        <end position="141"/>
    </location>
</feature>
<evidence type="ECO:0000259" key="4">
    <source>
        <dbReference type="Pfam" id="PF01180"/>
    </source>
</evidence>
<keyword evidence="6" id="KW-1185">Reference proteome</keyword>
<dbReference type="PANTHER" id="PTHR43073:SF2">
    <property type="entry name" value="DIHYDROPYRIMIDINE DEHYDROGENASE [NADP(+)]"/>
    <property type="match status" value="1"/>
</dbReference>
<dbReference type="GO" id="GO:0005829">
    <property type="term" value="C:cytosol"/>
    <property type="evidence" value="ECO:0007669"/>
    <property type="project" value="TreeGrafter"/>
</dbReference>
<dbReference type="Proteomes" id="UP001331761">
    <property type="component" value="Unassembled WGS sequence"/>
</dbReference>
<dbReference type="PANTHER" id="PTHR43073">
    <property type="entry name" value="DIHYDROPYRIMIDINE DEHYDROGENASE [NADP(+)]"/>
    <property type="match status" value="1"/>
</dbReference>
<evidence type="ECO:0000256" key="2">
    <source>
        <dbReference type="ARBA" id="ARBA00013004"/>
    </source>
</evidence>
<dbReference type="EMBL" id="WIXE01019132">
    <property type="protein sequence ID" value="KAK5970319.1"/>
    <property type="molecule type" value="Genomic_DNA"/>
</dbReference>
<gene>
    <name evidence="5" type="ORF">GCK32_018909</name>
</gene>